<sequence length="568" mass="60914">MKLKALLAGILCCALSLTGYGQPDACYIPGLLYVKMKDDAGYRLDNRQLIPLRKQDESVLNDLAVLGTWNRLHAPSNEKLAAWRREAQTRLQQRLPDISMEFCFRLNRPEDRDQARELLQKLSDAEEVLKMPVPISAPLPADFTPQQLYWQTVETGINADSVYLVFQNKGAGIKVCDIEYDFNAAHADLPAVTLIGSPPGQGSGNSNHGTAVLGQIVSLDNGWGTTGIAPDCKAYFSAVFTADNGFYNLAGAITRTFDVLGPGDVLLLEQQMAGPNTDYTYLQSQGGLVPVEWSRPIYNAIKYAVGMGIIVVEAAGNGRQDLDDRVYKTGNGDHHPFIPANTSGAIIVGAGGVGGRAEPRSRLAFSNYGSRVDLQGNGELITTTGYGDLYDAEGENYHYTSVFSGTSGASPIVTSAVALLQSVYKSRNNGAVLAPADVLSILKSTGKPQLAGAAPVAEHIGPLPDVYAAIKKVLDRTTALPSVPGQPVSAIFPNPGTGRFRLLYPGMLKEALTVQVSNVSGNTVGRYTIARGSNAALDIDLRDQPAGVYFVRLTNATINEVQRLVLAR</sequence>
<dbReference type="PROSITE" id="PS51892">
    <property type="entry name" value="SUBTILASE"/>
    <property type="match status" value="1"/>
</dbReference>
<accession>A0A2P8CWI4</accession>
<feature type="domain" description="Peptidase S8/S53" evidence="7">
    <location>
        <begin position="199"/>
        <end position="445"/>
    </location>
</feature>
<feature type="chain" id="PRO_5015202308" evidence="6">
    <location>
        <begin position="22"/>
        <end position="568"/>
    </location>
</feature>
<feature type="signal peptide" evidence="6">
    <location>
        <begin position="1"/>
        <end position="21"/>
    </location>
</feature>
<dbReference type="InterPro" id="IPR026444">
    <property type="entry name" value="Secre_tail"/>
</dbReference>
<dbReference type="GO" id="GO:0004252">
    <property type="term" value="F:serine-type endopeptidase activity"/>
    <property type="evidence" value="ECO:0007669"/>
    <property type="project" value="InterPro"/>
</dbReference>
<dbReference type="InterPro" id="IPR050131">
    <property type="entry name" value="Peptidase_S8_subtilisin-like"/>
</dbReference>
<keyword evidence="10" id="KW-1185">Reference proteome</keyword>
<protein>
    <submittedName>
        <fullName evidence="9">Putative secreted protein (Por secretion system target)</fullName>
    </submittedName>
</protein>
<dbReference type="OrthoDB" id="9800925at2"/>
<proteinExistence type="inferred from homology"/>
<dbReference type="EMBL" id="PYGD01000012">
    <property type="protein sequence ID" value="PSK89344.1"/>
    <property type="molecule type" value="Genomic_DNA"/>
</dbReference>
<keyword evidence="6" id="KW-0732">Signal</keyword>
<evidence type="ECO:0000313" key="9">
    <source>
        <dbReference type="EMBL" id="PSK89344.1"/>
    </source>
</evidence>
<evidence type="ECO:0000313" key="10">
    <source>
        <dbReference type="Proteomes" id="UP000240572"/>
    </source>
</evidence>
<keyword evidence="4" id="KW-0720">Serine protease</keyword>
<evidence type="ECO:0000256" key="3">
    <source>
        <dbReference type="ARBA" id="ARBA00022801"/>
    </source>
</evidence>
<dbReference type="InterPro" id="IPR036852">
    <property type="entry name" value="Peptidase_S8/S53_dom_sf"/>
</dbReference>
<comment type="caution">
    <text evidence="5">Lacks conserved residue(s) required for the propagation of feature annotation.</text>
</comment>
<evidence type="ECO:0000259" key="8">
    <source>
        <dbReference type="Pfam" id="PF18962"/>
    </source>
</evidence>
<dbReference type="AlphaFoldDB" id="A0A2P8CWI4"/>
<dbReference type="PANTHER" id="PTHR43806:SF11">
    <property type="entry name" value="CEREVISIN-RELATED"/>
    <property type="match status" value="1"/>
</dbReference>
<keyword evidence="2" id="KW-0645">Protease</keyword>
<evidence type="ECO:0000256" key="1">
    <source>
        <dbReference type="ARBA" id="ARBA00011073"/>
    </source>
</evidence>
<dbReference type="PRINTS" id="PR00723">
    <property type="entry name" value="SUBTILISIN"/>
</dbReference>
<dbReference type="RefSeq" id="WP_106524987.1">
    <property type="nucleotide sequence ID" value="NZ_PYGD01000012.1"/>
</dbReference>
<dbReference type="GO" id="GO:0006508">
    <property type="term" value="P:proteolysis"/>
    <property type="evidence" value="ECO:0007669"/>
    <property type="project" value="UniProtKB-KW"/>
</dbReference>
<evidence type="ECO:0000256" key="4">
    <source>
        <dbReference type="ARBA" id="ARBA00022825"/>
    </source>
</evidence>
<dbReference type="InterPro" id="IPR000209">
    <property type="entry name" value="Peptidase_S8/S53_dom"/>
</dbReference>
<dbReference type="NCBIfam" id="TIGR04183">
    <property type="entry name" value="Por_Secre_tail"/>
    <property type="match status" value="1"/>
</dbReference>
<gene>
    <name evidence="9" type="ORF">B0I18_112146</name>
</gene>
<evidence type="ECO:0000256" key="6">
    <source>
        <dbReference type="SAM" id="SignalP"/>
    </source>
</evidence>
<evidence type="ECO:0000259" key="7">
    <source>
        <dbReference type="Pfam" id="PF00082"/>
    </source>
</evidence>
<reference evidence="9 10" key="1">
    <citation type="submission" date="2018-03" db="EMBL/GenBank/DDBJ databases">
        <title>Genomic Encyclopedia of Type Strains, Phase III (KMG-III): the genomes of soil and plant-associated and newly described type strains.</title>
        <authorList>
            <person name="Whitman W."/>
        </authorList>
    </citation>
    <scope>NUCLEOTIDE SEQUENCE [LARGE SCALE GENOMIC DNA]</scope>
    <source>
        <strain evidence="9 10">CGMCC 1.12700</strain>
    </source>
</reference>
<keyword evidence="3" id="KW-0378">Hydrolase</keyword>
<dbReference type="Pfam" id="PF18962">
    <property type="entry name" value="Por_Secre_tail"/>
    <property type="match status" value="1"/>
</dbReference>
<feature type="domain" description="Secretion system C-terminal sorting" evidence="8">
    <location>
        <begin position="491"/>
        <end position="565"/>
    </location>
</feature>
<dbReference type="Pfam" id="PF00082">
    <property type="entry name" value="Peptidase_S8"/>
    <property type="match status" value="1"/>
</dbReference>
<dbReference type="SUPFAM" id="SSF52743">
    <property type="entry name" value="Subtilisin-like"/>
    <property type="match status" value="1"/>
</dbReference>
<dbReference type="PANTHER" id="PTHR43806">
    <property type="entry name" value="PEPTIDASE S8"/>
    <property type="match status" value="1"/>
</dbReference>
<dbReference type="Proteomes" id="UP000240572">
    <property type="component" value="Unassembled WGS sequence"/>
</dbReference>
<organism evidence="9 10">
    <name type="scientific">Taibaiella chishuiensis</name>
    <dbReference type="NCBI Taxonomy" id="1434707"/>
    <lineage>
        <taxon>Bacteria</taxon>
        <taxon>Pseudomonadati</taxon>
        <taxon>Bacteroidota</taxon>
        <taxon>Chitinophagia</taxon>
        <taxon>Chitinophagales</taxon>
        <taxon>Chitinophagaceae</taxon>
        <taxon>Taibaiella</taxon>
    </lineage>
</organism>
<evidence type="ECO:0000256" key="2">
    <source>
        <dbReference type="ARBA" id="ARBA00022670"/>
    </source>
</evidence>
<name>A0A2P8CWI4_9BACT</name>
<comment type="caution">
    <text evidence="9">The sequence shown here is derived from an EMBL/GenBank/DDBJ whole genome shotgun (WGS) entry which is preliminary data.</text>
</comment>
<comment type="similarity">
    <text evidence="1 5">Belongs to the peptidase S8 family.</text>
</comment>
<dbReference type="InterPro" id="IPR015500">
    <property type="entry name" value="Peptidase_S8_subtilisin-rel"/>
</dbReference>
<evidence type="ECO:0000256" key="5">
    <source>
        <dbReference type="PROSITE-ProRule" id="PRU01240"/>
    </source>
</evidence>
<dbReference type="Gene3D" id="3.40.50.200">
    <property type="entry name" value="Peptidase S8/S53 domain"/>
    <property type="match status" value="1"/>
</dbReference>